<keyword evidence="4 6" id="KW-0472">Membrane</keyword>
<feature type="transmembrane region" description="Helical" evidence="6">
    <location>
        <begin position="177"/>
        <end position="199"/>
    </location>
</feature>
<name>A0A2W1BIZ0_HELAM</name>
<feature type="transmembrane region" description="Helical" evidence="6">
    <location>
        <begin position="460"/>
        <end position="480"/>
    </location>
</feature>
<protein>
    <recommendedName>
        <fullName evidence="7">Major facilitator superfamily (MFS) profile domain-containing protein</fullName>
    </recommendedName>
</protein>
<dbReference type="InterPro" id="IPR020846">
    <property type="entry name" value="MFS_dom"/>
</dbReference>
<accession>A0A2W1BIZ0</accession>
<reference evidence="8 9" key="1">
    <citation type="journal article" date="2017" name="BMC Biol.">
        <title>Genomic innovations, transcriptional plasticity and gene loss underlying the evolution and divergence of two highly polyphagous and invasive Helicoverpa pest species.</title>
        <authorList>
            <person name="Pearce S.L."/>
            <person name="Clarke D.F."/>
            <person name="East P.D."/>
            <person name="Elfekih S."/>
            <person name="Gordon K.H."/>
            <person name="Jermiin L.S."/>
            <person name="McGaughran A."/>
            <person name="Oakeshott J.G."/>
            <person name="Papanikolaou A."/>
            <person name="Perera O.P."/>
            <person name="Rane R.V."/>
            <person name="Richards S."/>
            <person name="Tay W.T."/>
            <person name="Walsh T.K."/>
            <person name="Anderson A."/>
            <person name="Anderson C.J."/>
            <person name="Asgari S."/>
            <person name="Board P.G."/>
            <person name="Bretschneider A."/>
            <person name="Campbell P.M."/>
            <person name="Chertemps T."/>
            <person name="Christeller J.T."/>
            <person name="Coppin C.W."/>
            <person name="Downes S.J."/>
            <person name="Duan G."/>
            <person name="Farnsworth C.A."/>
            <person name="Good R.T."/>
            <person name="Han L.B."/>
            <person name="Han Y.C."/>
            <person name="Hatje K."/>
            <person name="Horne I."/>
            <person name="Huang Y.P."/>
            <person name="Hughes D.S."/>
            <person name="Jacquin-Joly E."/>
            <person name="James W."/>
            <person name="Jhangiani S."/>
            <person name="Kollmar M."/>
            <person name="Kuwar S.S."/>
            <person name="Li S."/>
            <person name="Liu N.Y."/>
            <person name="Maibeche M.T."/>
            <person name="Miller J.R."/>
            <person name="Montagne N."/>
            <person name="Perry T."/>
            <person name="Qu J."/>
            <person name="Song S.V."/>
            <person name="Sutton G.G."/>
            <person name="Vogel H."/>
            <person name="Walenz B.P."/>
            <person name="Xu W."/>
            <person name="Zhang H.J."/>
            <person name="Zou Z."/>
            <person name="Batterham P."/>
            <person name="Edwards O.R."/>
            <person name="Feyereisen R."/>
            <person name="Gibbs R.A."/>
            <person name="Heckel D.G."/>
            <person name="McGrath A."/>
            <person name="Robin C."/>
            <person name="Scherer S.E."/>
            <person name="Worley K.C."/>
            <person name="Wu Y.D."/>
        </authorList>
    </citation>
    <scope>NUCLEOTIDE SEQUENCE [LARGE SCALE GENOMIC DNA]</scope>
    <source>
        <strain evidence="8">Harm_GR_Male_#8</strain>
        <tissue evidence="8">Whole organism</tissue>
    </source>
</reference>
<evidence type="ECO:0000256" key="6">
    <source>
        <dbReference type="SAM" id="Phobius"/>
    </source>
</evidence>
<dbReference type="GO" id="GO:0016020">
    <property type="term" value="C:membrane"/>
    <property type="evidence" value="ECO:0007669"/>
    <property type="project" value="UniProtKB-SubCell"/>
</dbReference>
<feature type="domain" description="Major facilitator superfamily (MFS) profile" evidence="7">
    <location>
        <begin position="23"/>
        <end position="514"/>
    </location>
</feature>
<proteinExistence type="predicted"/>
<feature type="transmembrane region" description="Helical" evidence="6">
    <location>
        <begin position="423"/>
        <end position="448"/>
    </location>
</feature>
<dbReference type="InterPro" id="IPR005828">
    <property type="entry name" value="MFS_sugar_transport-like"/>
</dbReference>
<evidence type="ECO:0000313" key="9">
    <source>
        <dbReference type="Proteomes" id="UP000249218"/>
    </source>
</evidence>
<feature type="transmembrane region" description="Helical" evidence="6">
    <location>
        <begin position="492"/>
        <end position="510"/>
    </location>
</feature>
<evidence type="ECO:0000256" key="1">
    <source>
        <dbReference type="ARBA" id="ARBA00004141"/>
    </source>
</evidence>
<comment type="subcellular location">
    <subcellularLocation>
        <location evidence="1">Membrane</location>
        <topology evidence="1">Multi-pass membrane protein</topology>
    </subcellularLocation>
</comment>
<gene>
    <name evidence="8" type="primary">HaOG207131</name>
    <name evidence="8" type="ORF">B5X24_HaOG207131</name>
</gene>
<dbReference type="InterPro" id="IPR050549">
    <property type="entry name" value="MFS_Trehalose_Transporter"/>
</dbReference>
<dbReference type="PRINTS" id="PR00171">
    <property type="entry name" value="SUGRTRNSPORT"/>
</dbReference>
<sequence>MEERKYYYKSLKMENSKTKQLIIMACISVGQLIVGWSVGWSAPILPKLQDLETSPLDIIPTDLQISSIGSLLYIGSVVGPYVTSILSNMVGRKPCLIIGGVLNIIAYILVVTTTNIAMIYAVRIVSGLGMGITIVCNIVYVGEIASTNIRGILLTSTSIMGITGTLLVYAIGPFVSYVGTGYIALAMCLVHLLSIIFLVPESPVYYAMKDDDIKAAKILNMLGRSGDIEKVIDTYAKPKGEPSSKIKDWVEIFTIKSNRWSLFITFMLGAFQQTSGVAVVLFFSTNIFELAGSSIKPDLATIIIGVTRLLSSFIAPLLIESKGRRILLLISMAACAFSLVSNLFIVDPQKCRFSCDNSDINRMGKSVTKINLYIILPYRFHKLHHCIFYSSIVQRILLCPQSILGVYFHLDRIESPVLPSIGWLPLVSLIIYFFCYEAGFGTIPNAIVGEMFRANVRSNGSTLAITMTWLVGFGLTTSFTTMVDVLGGDVTFWLFGGSCVLAFMFTFFCLPETKGKTLHEIQEMLS</sequence>
<feature type="transmembrane region" description="Helical" evidence="6">
    <location>
        <begin position="21"/>
        <end position="43"/>
    </location>
</feature>
<evidence type="ECO:0000313" key="8">
    <source>
        <dbReference type="EMBL" id="PZC74818.1"/>
    </source>
</evidence>
<dbReference type="Gene3D" id="1.20.1250.20">
    <property type="entry name" value="MFS general substrate transporter like domains"/>
    <property type="match status" value="2"/>
</dbReference>
<dbReference type="InterPro" id="IPR005829">
    <property type="entry name" value="Sugar_transporter_CS"/>
</dbReference>
<keyword evidence="3 6" id="KW-1133">Transmembrane helix</keyword>
<feature type="transmembrane region" description="Helical" evidence="6">
    <location>
        <begin position="326"/>
        <end position="346"/>
    </location>
</feature>
<keyword evidence="9" id="KW-1185">Reference proteome</keyword>
<dbReference type="PANTHER" id="PTHR48021">
    <property type="match status" value="1"/>
</dbReference>
<dbReference type="Pfam" id="PF00083">
    <property type="entry name" value="Sugar_tr"/>
    <property type="match status" value="2"/>
</dbReference>
<feature type="transmembrane region" description="Helical" evidence="6">
    <location>
        <begin position="63"/>
        <end position="83"/>
    </location>
</feature>
<organism evidence="8 9">
    <name type="scientific">Helicoverpa armigera</name>
    <name type="common">Cotton bollworm</name>
    <name type="synonym">Heliothis armigera</name>
    <dbReference type="NCBI Taxonomy" id="29058"/>
    <lineage>
        <taxon>Eukaryota</taxon>
        <taxon>Metazoa</taxon>
        <taxon>Ecdysozoa</taxon>
        <taxon>Arthropoda</taxon>
        <taxon>Hexapoda</taxon>
        <taxon>Insecta</taxon>
        <taxon>Pterygota</taxon>
        <taxon>Neoptera</taxon>
        <taxon>Endopterygota</taxon>
        <taxon>Lepidoptera</taxon>
        <taxon>Glossata</taxon>
        <taxon>Ditrysia</taxon>
        <taxon>Noctuoidea</taxon>
        <taxon>Noctuidae</taxon>
        <taxon>Heliothinae</taxon>
        <taxon>Helicoverpa</taxon>
    </lineage>
</organism>
<feature type="transmembrane region" description="Helical" evidence="6">
    <location>
        <begin position="299"/>
        <end position="319"/>
    </location>
</feature>
<dbReference type="InterPro" id="IPR003663">
    <property type="entry name" value="Sugar/inositol_transpt"/>
</dbReference>
<evidence type="ECO:0000256" key="2">
    <source>
        <dbReference type="ARBA" id="ARBA00022692"/>
    </source>
</evidence>
<evidence type="ECO:0000256" key="5">
    <source>
        <dbReference type="ARBA" id="ARBA00023180"/>
    </source>
</evidence>
<dbReference type="PROSITE" id="PS50850">
    <property type="entry name" value="MFS"/>
    <property type="match status" value="1"/>
</dbReference>
<dbReference type="GO" id="GO:0022857">
    <property type="term" value="F:transmembrane transporter activity"/>
    <property type="evidence" value="ECO:0007669"/>
    <property type="project" value="InterPro"/>
</dbReference>
<evidence type="ECO:0000256" key="3">
    <source>
        <dbReference type="ARBA" id="ARBA00022989"/>
    </source>
</evidence>
<dbReference type="SUPFAM" id="SSF103473">
    <property type="entry name" value="MFS general substrate transporter"/>
    <property type="match status" value="1"/>
</dbReference>
<dbReference type="OrthoDB" id="8120565at2759"/>
<dbReference type="Proteomes" id="UP000249218">
    <property type="component" value="Unassembled WGS sequence"/>
</dbReference>
<dbReference type="InterPro" id="IPR036259">
    <property type="entry name" value="MFS_trans_sf"/>
</dbReference>
<feature type="transmembrane region" description="Helical" evidence="6">
    <location>
        <begin position="262"/>
        <end position="287"/>
    </location>
</feature>
<dbReference type="PANTHER" id="PTHR48021:SF47">
    <property type="entry name" value="GH17672P"/>
    <property type="match status" value="1"/>
</dbReference>
<keyword evidence="5" id="KW-0325">Glycoprotein</keyword>
<evidence type="ECO:0000259" key="7">
    <source>
        <dbReference type="PROSITE" id="PS50850"/>
    </source>
</evidence>
<evidence type="ECO:0000256" key="4">
    <source>
        <dbReference type="ARBA" id="ARBA00023136"/>
    </source>
</evidence>
<feature type="transmembrane region" description="Helical" evidence="6">
    <location>
        <begin position="152"/>
        <end position="171"/>
    </location>
</feature>
<keyword evidence="2 6" id="KW-0812">Transmembrane</keyword>
<feature type="transmembrane region" description="Helical" evidence="6">
    <location>
        <begin position="118"/>
        <end position="140"/>
    </location>
</feature>
<dbReference type="PROSITE" id="PS00217">
    <property type="entry name" value="SUGAR_TRANSPORT_2"/>
    <property type="match status" value="1"/>
</dbReference>
<dbReference type="EMBL" id="KZ150025">
    <property type="protein sequence ID" value="PZC74818.1"/>
    <property type="molecule type" value="Genomic_DNA"/>
</dbReference>
<dbReference type="AlphaFoldDB" id="A0A2W1BIZ0"/>
<feature type="transmembrane region" description="Helical" evidence="6">
    <location>
        <begin position="95"/>
        <end position="112"/>
    </location>
</feature>